<feature type="transmembrane region" description="Helical" evidence="1">
    <location>
        <begin position="129"/>
        <end position="146"/>
    </location>
</feature>
<gene>
    <name evidence="2" type="ORF">FA727_10515</name>
</gene>
<dbReference type="AlphaFoldDB" id="A0A4V5P2L0"/>
<feature type="transmembrane region" description="Helical" evidence="1">
    <location>
        <begin position="153"/>
        <end position="172"/>
    </location>
</feature>
<dbReference type="Proteomes" id="UP000307756">
    <property type="component" value="Unassembled WGS sequence"/>
</dbReference>
<name>A0A4V5P2L0_9BACI</name>
<accession>A0A4V5P2L0</accession>
<organism evidence="2 3">
    <name type="scientific">Robertmurraya kyonggiensis</name>
    <dbReference type="NCBI Taxonomy" id="1037680"/>
    <lineage>
        <taxon>Bacteria</taxon>
        <taxon>Bacillati</taxon>
        <taxon>Bacillota</taxon>
        <taxon>Bacilli</taxon>
        <taxon>Bacillales</taxon>
        <taxon>Bacillaceae</taxon>
        <taxon>Robertmurraya</taxon>
    </lineage>
</organism>
<evidence type="ECO:0000313" key="2">
    <source>
        <dbReference type="EMBL" id="TKC19940.1"/>
    </source>
</evidence>
<keyword evidence="1" id="KW-0812">Transmembrane</keyword>
<proteinExistence type="predicted"/>
<feature type="transmembrane region" description="Helical" evidence="1">
    <location>
        <begin position="104"/>
        <end position="123"/>
    </location>
</feature>
<dbReference type="OrthoDB" id="2380880at2"/>
<comment type="caution">
    <text evidence="2">The sequence shown here is derived from an EMBL/GenBank/DDBJ whole genome shotgun (WGS) entry which is preliminary data.</text>
</comment>
<evidence type="ECO:0000313" key="3">
    <source>
        <dbReference type="Proteomes" id="UP000307756"/>
    </source>
</evidence>
<sequence length="173" mass="19804">MDENRKKIIINEILYWKQNKMLPEQYCDYLLALYTEGNQPTEQGKSKAKLGKYNLLPLLLIPVFVFLLYFTELSFDLQMGLSSIILLCGVALTVYFFKKGMAFQISLVISALLLLLISVEWIVHFFPEGIIILYAVLIGNCLLWLLAGKKLKLMYFLLSGYVGMGLLVISMFL</sequence>
<keyword evidence="3" id="KW-1185">Reference proteome</keyword>
<protein>
    <submittedName>
        <fullName evidence="2">Uncharacterized protein</fullName>
    </submittedName>
</protein>
<dbReference type="EMBL" id="SWBM01000001">
    <property type="protein sequence ID" value="TKC19940.1"/>
    <property type="molecule type" value="Genomic_DNA"/>
</dbReference>
<feature type="transmembrane region" description="Helical" evidence="1">
    <location>
        <begin position="77"/>
        <end position="97"/>
    </location>
</feature>
<feature type="transmembrane region" description="Helical" evidence="1">
    <location>
        <begin position="53"/>
        <end position="71"/>
    </location>
</feature>
<reference evidence="2 3" key="1">
    <citation type="journal article" date="2011" name="J. Microbiol.">
        <title>Bacillus kyonggiensis sp. nov., isolated from soil of a lettuce field.</title>
        <authorList>
            <person name="Dong K."/>
            <person name="Lee S."/>
        </authorList>
    </citation>
    <scope>NUCLEOTIDE SEQUENCE [LARGE SCALE GENOMIC DNA]</scope>
    <source>
        <strain evidence="2 3">NB22</strain>
    </source>
</reference>
<dbReference type="RefSeq" id="WP_136830836.1">
    <property type="nucleotide sequence ID" value="NZ_SWBM01000001.1"/>
</dbReference>
<evidence type="ECO:0000256" key="1">
    <source>
        <dbReference type="SAM" id="Phobius"/>
    </source>
</evidence>
<keyword evidence="1" id="KW-1133">Transmembrane helix</keyword>
<keyword evidence="1" id="KW-0472">Membrane</keyword>